<evidence type="ECO:0000256" key="7">
    <source>
        <dbReference type="ARBA" id="ARBA00022989"/>
    </source>
</evidence>
<comment type="similarity">
    <text evidence="2 13">Belongs to the fatty acid desaturase type 1 family.</text>
</comment>
<evidence type="ECO:0000256" key="9">
    <source>
        <dbReference type="ARBA" id="ARBA00023004"/>
    </source>
</evidence>
<feature type="transmembrane region" description="Helical" evidence="14">
    <location>
        <begin position="184"/>
        <end position="205"/>
    </location>
</feature>
<evidence type="ECO:0000256" key="14">
    <source>
        <dbReference type="SAM" id="Phobius"/>
    </source>
</evidence>
<accession>A0AAD8A758</accession>
<keyword evidence="5" id="KW-0479">Metal-binding</keyword>
<evidence type="ECO:0000256" key="4">
    <source>
        <dbReference type="ARBA" id="ARBA00022692"/>
    </source>
</evidence>
<dbReference type="PANTHER" id="PTHR11351:SF98">
    <property type="entry name" value="RE43130P"/>
    <property type="match status" value="1"/>
</dbReference>
<evidence type="ECO:0000256" key="6">
    <source>
        <dbReference type="ARBA" id="ARBA00022832"/>
    </source>
</evidence>
<evidence type="ECO:0000256" key="10">
    <source>
        <dbReference type="ARBA" id="ARBA00023098"/>
    </source>
</evidence>
<dbReference type="PRINTS" id="PR00075">
    <property type="entry name" value="FACDDSATRASE"/>
</dbReference>
<dbReference type="InterPro" id="IPR001522">
    <property type="entry name" value="FADS-1_CS"/>
</dbReference>
<gene>
    <name evidence="16" type="ORF">L9F63_014707</name>
</gene>
<evidence type="ECO:0000313" key="16">
    <source>
        <dbReference type="EMBL" id="KAJ9593734.1"/>
    </source>
</evidence>
<dbReference type="GO" id="GO:0006636">
    <property type="term" value="P:unsaturated fatty acid biosynthetic process"/>
    <property type="evidence" value="ECO:0007669"/>
    <property type="project" value="TreeGrafter"/>
</dbReference>
<dbReference type="AlphaFoldDB" id="A0AAD8A758"/>
<keyword evidence="12 13" id="KW-0275">Fatty acid biosynthesis</keyword>
<keyword evidence="4 13" id="KW-0812">Transmembrane</keyword>
<protein>
    <recommendedName>
        <fullName evidence="15">Fatty acid desaturase domain-containing protein</fullName>
    </recommendedName>
</protein>
<feature type="non-terminal residue" evidence="16">
    <location>
        <position position="330"/>
    </location>
</feature>
<feature type="transmembrane region" description="Helical" evidence="14">
    <location>
        <begin position="217"/>
        <end position="237"/>
    </location>
</feature>
<evidence type="ECO:0000256" key="1">
    <source>
        <dbReference type="ARBA" id="ARBA00004141"/>
    </source>
</evidence>
<reference evidence="16" key="1">
    <citation type="journal article" date="2023" name="IScience">
        <title>Live-bearing cockroach genome reveals convergent evolutionary mechanisms linked to viviparity in insects and beyond.</title>
        <authorList>
            <person name="Fouks B."/>
            <person name="Harrison M.C."/>
            <person name="Mikhailova A.A."/>
            <person name="Marchal E."/>
            <person name="English S."/>
            <person name="Carruthers M."/>
            <person name="Jennings E.C."/>
            <person name="Chiamaka E.L."/>
            <person name="Frigard R.A."/>
            <person name="Pippel M."/>
            <person name="Attardo G.M."/>
            <person name="Benoit J.B."/>
            <person name="Bornberg-Bauer E."/>
            <person name="Tobe S.S."/>
        </authorList>
    </citation>
    <scope>NUCLEOTIDE SEQUENCE</scope>
    <source>
        <strain evidence="16">Stay&amp;Tobe</strain>
    </source>
</reference>
<evidence type="ECO:0000256" key="13">
    <source>
        <dbReference type="RuleBase" id="RU000581"/>
    </source>
</evidence>
<dbReference type="GO" id="GO:0005506">
    <property type="term" value="F:iron ion binding"/>
    <property type="evidence" value="ECO:0007669"/>
    <property type="project" value="TreeGrafter"/>
</dbReference>
<keyword evidence="3 13" id="KW-0444">Lipid biosynthesis</keyword>
<dbReference type="PROSITE" id="PS00476">
    <property type="entry name" value="FATTY_ACID_DESATUR_1"/>
    <property type="match status" value="1"/>
</dbReference>
<dbReference type="GO" id="GO:0004768">
    <property type="term" value="F:stearoyl-CoA 9-desaturase activity"/>
    <property type="evidence" value="ECO:0007669"/>
    <property type="project" value="TreeGrafter"/>
</dbReference>
<comment type="subcellular location">
    <subcellularLocation>
        <location evidence="1">Membrane</location>
        <topology evidence="1">Multi-pass membrane protein</topology>
    </subcellularLocation>
</comment>
<keyword evidence="6" id="KW-0276">Fatty acid metabolism</keyword>
<keyword evidence="11 14" id="KW-0472">Membrane</keyword>
<comment type="cofactor">
    <cofactor evidence="13">
        <name>Fe(2+)</name>
        <dbReference type="ChEBI" id="CHEBI:29033"/>
    </cofactor>
</comment>
<dbReference type="InterPro" id="IPR015876">
    <property type="entry name" value="Acyl-CoA_DS"/>
</dbReference>
<feature type="transmembrane region" description="Helical" evidence="14">
    <location>
        <begin position="67"/>
        <end position="87"/>
    </location>
</feature>
<feature type="transmembrane region" description="Helical" evidence="14">
    <location>
        <begin position="38"/>
        <end position="60"/>
    </location>
</feature>
<reference evidence="16" key="2">
    <citation type="submission" date="2023-05" db="EMBL/GenBank/DDBJ databases">
        <authorList>
            <person name="Fouks B."/>
        </authorList>
    </citation>
    <scope>NUCLEOTIDE SEQUENCE</scope>
    <source>
        <strain evidence="16">Stay&amp;Tobe</strain>
        <tissue evidence="16">Testes</tissue>
    </source>
</reference>
<evidence type="ECO:0000256" key="11">
    <source>
        <dbReference type="ARBA" id="ARBA00023136"/>
    </source>
</evidence>
<keyword evidence="9" id="KW-0408">Iron</keyword>
<keyword evidence="10" id="KW-0443">Lipid metabolism</keyword>
<dbReference type="GO" id="GO:0005789">
    <property type="term" value="C:endoplasmic reticulum membrane"/>
    <property type="evidence" value="ECO:0007669"/>
    <property type="project" value="TreeGrafter"/>
</dbReference>
<evidence type="ECO:0000256" key="12">
    <source>
        <dbReference type="ARBA" id="ARBA00023160"/>
    </source>
</evidence>
<name>A0AAD8A758_DIPPU</name>
<dbReference type="PANTHER" id="PTHR11351">
    <property type="entry name" value="ACYL-COA DESATURASE"/>
    <property type="match status" value="1"/>
</dbReference>
<evidence type="ECO:0000259" key="15">
    <source>
        <dbReference type="Pfam" id="PF00487"/>
    </source>
</evidence>
<proteinExistence type="inferred from homology"/>
<evidence type="ECO:0000256" key="8">
    <source>
        <dbReference type="ARBA" id="ARBA00023002"/>
    </source>
</evidence>
<keyword evidence="17" id="KW-1185">Reference proteome</keyword>
<evidence type="ECO:0000256" key="2">
    <source>
        <dbReference type="ARBA" id="ARBA00009295"/>
    </source>
</evidence>
<evidence type="ECO:0000256" key="5">
    <source>
        <dbReference type="ARBA" id="ARBA00022723"/>
    </source>
</evidence>
<dbReference type="Pfam" id="PF00487">
    <property type="entry name" value="FA_desaturase"/>
    <property type="match status" value="1"/>
</dbReference>
<dbReference type="Proteomes" id="UP001233999">
    <property type="component" value="Unassembled WGS sequence"/>
</dbReference>
<evidence type="ECO:0000313" key="17">
    <source>
        <dbReference type="Proteomes" id="UP001233999"/>
    </source>
</evidence>
<dbReference type="InterPro" id="IPR005804">
    <property type="entry name" value="FA_desaturase_dom"/>
</dbReference>
<organism evidence="16 17">
    <name type="scientific">Diploptera punctata</name>
    <name type="common">Pacific beetle cockroach</name>
    <dbReference type="NCBI Taxonomy" id="6984"/>
    <lineage>
        <taxon>Eukaryota</taxon>
        <taxon>Metazoa</taxon>
        <taxon>Ecdysozoa</taxon>
        <taxon>Arthropoda</taxon>
        <taxon>Hexapoda</taxon>
        <taxon>Insecta</taxon>
        <taxon>Pterygota</taxon>
        <taxon>Neoptera</taxon>
        <taxon>Polyneoptera</taxon>
        <taxon>Dictyoptera</taxon>
        <taxon>Blattodea</taxon>
        <taxon>Blaberoidea</taxon>
        <taxon>Blaberidae</taxon>
        <taxon>Diplopterinae</taxon>
        <taxon>Diploptera</taxon>
    </lineage>
</organism>
<feature type="domain" description="Fatty acid desaturase" evidence="15">
    <location>
        <begin position="67"/>
        <end position="272"/>
    </location>
</feature>
<comment type="domain">
    <text evidence="13">The histidine box domains are involved in binding the catalytic metal ions.</text>
</comment>
<keyword evidence="7 14" id="KW-1133">Transmembrane helix</keyword>
<dbReference type="EMBL" id="JASPKZ010003409">
    <property type="protein sequence ID" value="KAJ9593734.1"/>
    <property type="molecule type" value="Genomic_DNA"/>
</dbReference>
<dbReference type="CDD" id="cd03505">
    <property type="entry name" value="Delta9-FADS-like"/>
    <property type="match status" value="1"/>
</dbReference>
<keyword evidence="8 13" id="KW-0560">Oxidoreductase</keyword>
<sequence>MGSSTTVITTESTPVKEIKPLVMQRLDEPPQEEKYHLVWRNIIVFIYVHLATLYGFYLLLTRGNYKVVIFGLIYGFCGGLGITAGAHRLWAHRCYKAKWPLRLLLGIFQTIAFQNHIYEWSRDHRVHHKFSETDADPHNAKRGFFFSHIGWLLVRKHPDVRNKGRVVDMSDLDKDFVVVWQKRYYAVLMPLLTFILPTLLPIYLWGVEPWTAWYITMMRWIIIVNGTWCVNSVAHLWGSKPYDKYINPTENLFVSTITAGEGFHNYHHTFPHDYKAGELGNYGFNSTTAFIDLCAYMGWAYNLKTMPQDIVSRRISRTGDGSHKQNSHYE</sequence>
<evidence type="ECO:0000256" key="3">
    <source>
        <dbReference type="ARBA" id="ARBA00022516"/>
    </source>
</evidence>
<comment type="caution">
    <text evidence="16">The sequence shown here is derived from an EMBL/GenBank/DDBJ whole genome shotgun (WGS) entry which is preliminary data.</text>
</comment>